<dbReference type="AlphaFoldDB" id="A5EVM6"/>
<evidence type="ECO:0000313" key="10">
    <source>
        <dbReference type="Proteomes" id="UP000000248"/>
    </source>
</evidence>
<dbReference type="UniPathway" id="UPA00053">
    <property type="reaction ID" value="UER00087"/>
</dbReference>
<dbReference type="EC" id="1.1.1.25" evidence="2"/>
<dbReference type="Gene3D" id="3.40.50.10860">
    <property type="entry name" value="Leucine Dehydrogenase, chain A, domain 1"/>
    <property type="match status" value="1"/>
</dbReference>
<dbReference type="GO" id="GO:0050661">
    <property type="term" value="F:NADP binding"/>
    <property type="evidence" value="ECO:0007669"/>
    <property type="project" value="TreeGrafter"/>
</dbReference>
<proteinExistence type="predicted"/>
<evidence type="ECO:0000259" key="8">
    <source>
        <dbReference type="Pfam" id="PF08501"/>
    </source>
</evidence>
<dbReference type="SUPFAM" id="SSF51735">
    <property type="entry name" value="NAD(P)-binding Rossmann-fold domains"/>
    <property type="match status" value="1"/>
</dbReference>
<dbReference type="InterPro" id="IPR013708">
    <property type="entry name" value="Shikimate_DH-bd_N"/>
</dbReference>
<dbReference type="KEGG" id="dno:DNO_0509"/>
<feature type="domain" description="Shikimate dehydrogenase substrate binding N-terminal" evidence="8">
    <location>
        <begin position="7"/>
        <end position="89"/>
    </location>
</feature>
<keyword evidence="3" id="KW-0521">NADP</keyword>
<dbReference type="CDD" id="cd01065">
    <property type="entry name" value="NAD_bind_Shikimate_DH"/>
    <property type="match status" value="1"/>
</dbReference>
<dbReference type="HOGENOM" id="CLU_044063_2_1_6"/>
<organism evidence="9 10">
    <name type="scientific">Dichelobacter nodosus (strain VCS1703A)</name>
    <dbReference type="NCBI Taxonomy" id="246195"/>
    <lineage>
        <taxon>Bacteria</taxon>
        <taxon>Pseudomonadati</taxon>
        <taxon>Pseudomonadota</taxon>
        <taxon>Gammaproteobacteria</taxon>
        <taxon>Cardiobacteriales</taxon>
        <taxon>Cardiobacteriaceae</taxon>
        <taxon>Dichelobacter</taxon>
    </lineage>
</organism>
<dbReference type="Pfam" id="PF01488">
    <property type="entry name" value="Shikimate_DH"/>
    <property type="match status" value="1"/>
</dbReference>
<dbReference type="STRING" id="246195.DNO_0509"/>
<evidence type="ECO:0000256" key="5">
    <source>
        <dbReference type="ARBA" id="ARBA00023141"/>
    </source>
</evidence>
<dbReference type="NCBIfam" id="NF001310">
    <property type="entry name" value="PRK00258.1-2"/>
    <property type="match status" value="1"/>
</dbReference>
<evidence type="ECO:0000259" key="7">
    <source>
        <dbReference type="Pfam" id="PF01488"/>
    </source>
</evidence>
<name>A5EVM6_DICNV</name>
<dbReference type="InterPro" id="IPR036291">
    <property type="entry name" value="NAD(P)-bd_dom_sf"/>
</dbReference>
<keyword evidence="5" id="KW-0028">Amino-acid biosynthesis</keyword>
<evidence type="ECO:0000313" key="9">
    <source>
        <dbReference type="EMBL" id="ABQ13415.1"/>
    </source>
</evidence>
<dbReference type="OrthoDB" id="9776868at2"/>
<evidence type="ECO:0000256" key="6">
    <source>
        <dbReference type="ARBA" id="ARBA00049442"/>
    </source>
</evidence>
<dbReference type="InterPro" id="IPR046346">
    <property type="entry name" value="Aminoacid_DH-like_N_sf"/>
</dbReference>
<evidence type="ECO:0000256" key="2">
    <source>
        <dbReference type="ARBA" id="ARBA00012962"/>
    </source>
</evidence>
<gene>
    <name evidence="9" type="primary">aroE</name>
    <name evidence="9" type="ordered locus">DNO_0509</name>
</gene>
<dbReference type="PANTHER" id="PTHR21089">
    <property type="entry name" value="SHIKIMATE DEHYDROGENASE"/>
    <property type="match status" value="1"/>
</dbReference>
<dbReference type="InterPro" id="IPR022893">
    <property type="entry name" value="Shikimate_DH_fam"/>
</dbReference>
<dbReference type="EMBL" id="CP000513">
    <property type="protein sequence ID" value="ABQ13415.1"/>
    <property type="molecule type" value="Genomic_DNA"/>
</dbReference>
<dbReference type="Pfam" id="PF08501">
    <property type="entry name" value="Shikimate_dh_N"/>
    <property type="match status" value="1"/>
</dbReference>
<protein>
    <recommendedName>
        <fullName evidence="2">shikimate dehydrogenase (NADP(+))</fullName>
        <ecNumber evidence="2">1.1.1.25</ecNumber>
    </recommendedName>
</protein>
<dbReference type="GO" id="GO:0009423">
    <property type="term" value="P:chorismate biosynthetic process"/>
    <property type="evidence" value="ECO:0007669"/>
    <property type="project" value="UniProtKB-UniPathway"/>
</dbReference>
<dbReference type="Gene3D" id="3.40.50.720">
    <property type="entry name" value="NAD(P)-binding Rossmann-like Domain"/>
    <property type="match status" value="1"/>
</dbReference>
<dbReference type="GO" id="GO:0019632">
    <property type="term" value="P:shikimate metabolic process"/>
    <property type="evidence" value="ECO:0007669"/>
    <property type="project" value="TreeGrafter"/>
</dbReference>
<dbReference type="Proteomes" id="UP000000248">
    <property type="component" value="Chromosome"/>
</dbReference>
<dbReference type="InterPro" id="IPR006151">
    <property type="entry name" value="Shikm_DH/Glu-tRNA_Rdtase"/>
</dbReference>
<keyword evidence="4 9" id="KW-0560">Oxidoreductase</keyword>
<evidence type="ECO:0000256" key="3">
    <source>
        <dbReference type="ARBA" id="ARBA00022857"/>
    </source>
</evidence>
<evidence type="ECO:0000256" key="4">
    <source>
        <dbReference type="ARBA" id="ARBA00023002"/>
    </source>
</evidence>
<dbReference type="GO" id="GO:0004764">
    <property type="term" value="F:shikimate 3-dehydrogenase (NADP+) activity"/>
    <property type="evidence" value="ECO:0007669"/>
    <property type="project" value="UniProtKB-EC"/>
</dbReference>
<comment type="catalytic activity">
    <reaction evidence="6">
        <text>shikimate + NADP(+) = 3-dehydroshikimate + NADPH + H(+)</text>
        <dbReference type="Rhea" id="RHEA:17737"/>
        <dbReference type="ChEBI" id="CHEBI:15378"/>
        <dbReference type="ChEBI" id="CHEBI:16630"/>
        <dbReference type="ChEBI" id="CHEBI:36208"/>
        <dbReference type="ChEBI" id="CHEBI:57783"/>
        <dbReference type="ChEBI" id="CHEBI:58349"/>
        <dbReference type="EC" id="1.1.1.25"/>
    </reaction>
</comment>
<keyword evidence="5" id="KW-0057">Aromatic amino acid biosynthesis</keyword>
<dbReference type="GO" id="GO:0005829">
    <property type="term" value="C:cytosol"/>
    <property type="evidence" value="ECO:0007669"/>
    <property type="project" value="TreeGrafter"/>
</dbReference>
<accession>A5EVM6</accession>
<sequence length="260" mass="28698">MTFRCAVLGNPIAHSRSPQIHAAFAQKYGINLCYERILVTADNLAATIEAFFIQGVRGLNITAPHKIAAYMLANKATAYAQAAQAANTLWYENHTLYADNTDGAGFIHALKNVHHYSFADKRILILGAGGAVRGLLLPLLQEPIAALDIQNRTLAKAQALIETHRKTQNIALHAYDFHAPSPQKYDLIINATSTTDLPLQNHWIADADRTFCYELAYGAPSSFLAWANARCHCADGESMLHSQAWLSFQRFFAPELASFQ</sequence>
<keyword evidence="10" id="KW-1185">Reference proteome</keyword>
<dbReference type="eggNOG" id="COG0169">
    <property type="taxonomic scope" value="Bacteria"/>
</dbReference>
<dbReference type="GO" id="GO:0009073">
    <property type="term" value="P:aromatic amino acid family biosynthetic process"/>
    <property type="evidence" value="ECO:0007669"/>
    <property type="project" value="UniProtKB-KW"/>
</dbReference>
<dbReference type="PANTHER" id="PTHR21089:SF1">
    <property type="entry name" value="BIFUNCTIONAL 3-DEHYDROQUINATE DEHYDRATASE_SHIKIMATE DEHYDROGENASE, CHLOROPLASTIC"/>
    <property type="match status" value="1"/>
</dbReference>
<comment type="pathway">
    <text evidence="1">Metabolic intermediate biosynthesis; chorismate biosynthesis; chorismate from D-erythrose 4-phosphate and phosphoenolpyruvate: step 4/7.</text>
</comment>
<dbReference type="SUPFAM" id="SSF53223">
    <property type="entry name" value="Aminoacid dehydrogenase-like, N-terminal domain"/>
    <property type="match status" value="1"/>
</dbReference>
<feature type="domain" description="Quinate/shikimate 5-dehydrogenase/glutamyl-tRNA reductase" evidence="7">
    <location>
        <begin position="117"/>
        <end position="208"/>
    </location>
</feature>
<evidence type="ECO:0000256" key="1">
    <source>
        <dbReference type="ARBA" id="ARBA00004871"/>
    </source>
</evidence>
<reference evidence="9 10" key="1">
    <citation type="journal article" date="2007" name="Nat. Biotechnol.">
        <title>Genome sequence and identification of candidate vaccine antigens from the animal pathogen Dichelobacter nodosus.</title>
        <authorList>
            <person name="Myers G.S."/>
            <person name="Parker D."/>
            <person name="Al-Hasani K."/>
            <person name="Kennan R.M."/>
            <person name="Seemann T."/>
            <person name="Ren Q."/>
            <person name="Badger J.H."/>
            <person name="Selengut J.D."/>
            <person name="Deboy R.T."/>
            <person name="Tettelin H."/>
            <person name="Boyce J.D."/>
            <person name="McCarl V.P."/>
            <person name="Han X."/>
            <person name="Nelson W.C."/>
            <person name="Madupu R."/>
            <person name="Mohamoud Y."/>
            <person name="Holley T."/>
            <person name="Fedorova N."/>
            <person name="Khouri H."/>
            <person name="Bottomley S.P."/>
            <person name="Whittington R.J."/>
            <person name="Adler B."/>
            <person name="Songer J.G."/>
            <person name="Rood J.I."/>
            <person name="Paulsen I.T."/>
        </authorList>
    </citation>
    <scope>NUCLEOTIDE SEQUENCE [LARGE SCALE GENOMIC DNA]</scope>
    <source>
        <strain evidence="9 10">VCS1703A</strain>
    </source>
</reference>
<dbReference type="RefSeq" id="WP_012030844.1">
    <property type="nucleotide sequence ID" value="NC_009446.1"/>
</dbReference>